<dbReference type="Proteomes" id="UP000215931">
    <property type="component" value="Unassembled WGS sequence"/>
</dbReference>
<evidence type="ECO:0000313" key="4">
    <source>
        <dbReference type="EMBL" id="PAP92081.1"/>
    </source>
</evidence>
<reference evidence="4 5" key="1">
    <citation type="submission" date="2017-08" db="EMBL/GenBank/DDBJ databases">
        <title>Mesorhizobium wenxinae sp. nov., a novel rhizobial species isolated from root nodules of chickpea (Cicer arietinum L.).</title>
        <authorList>
            <person name="Zhang J."/>
        </authorList>
    </citation>
    <scope>NUCLEOTIDE SEQUENCE [LARGE SCALE GENOMIC DNA]</scope>
    <source>
        <strain evidence="5">WYCCWR 10019</strain>
    </source>
</reference>
<dbReference type="InterPro" id="IPR002347">
    <property type="entry name" value="SDR_fam"/>
</dbReference>
<dbReference type="CDD" id="cd05233">
    <property type="entry name" value="SDR_c"/>
    <property type="match status" value="1"/>
</dbReference>
<dbReference type="RefSeq" id="WP_095521405.1">
    <property type="nucleotide sequence ID" value="NZ_NPKH01000037.1"/>
</dbReference>
<dbReference type="AlphaFoldDB" id="A0A271K8L1"/>
<dbReference type="GO" id="GO:0016491">
    <property type="term" value="F:oxidoreductase activity"/>
    <property type="evidence" value="ECO:0007669"/>
    <property type="project" value="UniProtKB-KW"/>
</dbReference>
<protein>
    <recommendedName>
        <fullName evidence="6">Short-chain dehydrogenase</fullName>
    </recommendedName>
</protein>
<keyword evidence="3" id="KW-0812">Transmembrane</keyword>
<dbReference type="OrthoDB" id="9779623at2"/>
<dbReference type="PRINTS" id="PR00080">
    <property type="entry name" value="SDRFAMILY"/>
</dbReference>
<feature type="transmembrane region" description="Helical" evidence="3">
    <location>
        <begin position="228"/>
        <end position="248"/>
    </location>
</feature>
<keyword evidence="2" id="KW-0560">Oxidoreductase</keyword>
<dbReference type="Gene3D" id="3.40.50.720">
    <property type="entry name" value="NAD(P)-binding Rossmann-like Domain"/>
    <property type="match status" value="1"/>
</dbReference>
<keyword evidence="3" id="KW-1133">Transmembrane helix</keyword>
<evidence type="ECO:0000313" key="5">
    <source>
        <dbReference type="Proteomes" id="UP000215931"/>
    </source>
</evidence>
<accession>A0A271K8L1</accession>
<comment type="similarity">
    <text evidence="1">Belongs to the short-chain dehydrogenases/reductases (SDR) family.</text>
</comment>
<dbReference type="PANTHER" id="PTHR43477:SF1">
    <property type="entry name" value="DIHYDROANTICAPSIN 7-DEHYDROGENASE"/>
    <property type="match status" value="1"/>
</dbReference>
<comment type="caution">
    <text evidence="4">The sequence shown here is derived from an EMBL/GenBank/DDBJ whole genome shotgun (WGS) entry which is preliminary data.</text>
</comment>
<dbReference type="InterPro" id="IPR036291">
    <property type="entry name" value="NAD(P)-bd_dom_sf"/>
</dbReference>
<dbReference type="PRINTS" id="PR00081">
    <property type="entry name" value="GDHRDH"/>
</dbReference>
<dbReference type="Pfam" id="PF13561">
    <property type="entry name" value="adh_short_C2"/>
    <property type="match status" value="1"/>
</dbReference>
<keyword evidence="5" id="KW-1185">Reference proteome</keyword>
<dbReference type="EMBL" id="NPKH01000037">
    <property type="protein sequence ID" value="PAP92081.1"/>
    <property type="molecule type" value="Genomic_DNA"/>
</dbReference>
<gene>
    <name evidence="4" type="ORF">CIT31_29295</name>
</gene>
<evidence type="ECO:0000256" key="3">
    <source>
        <dbReference type="SAM" id="Phobius"/>
    </source>
</evidence>
<proteinExistence type="inferred from homology"/>
<evidence type="ECO:0000256" key="2">
    <source>
        <dbReference type="ARBA" id="ARBA00023002"/>
    </source>
</evidence>
<organism evidence="4 5">
    <name type="scientific">Mesorhizobium wenxiniae</name>
    <dbReference type="NCBI Taxonomy" id="2014805"/>
    <lineage>
        <taxon>Bacteria</taxon>
        <taxon>Pseudomonadati</taxon>
        <taxon>Pseudomonadota</taxon>
        <taxon>Alphaproteobacteria</taxon>
        <taxon>Hyphomicrobiales</taxon>
        <taxon>Phyllobacteriaceae</taxon>
        <taxon>Mesorhizobium</taxon>
    </lineage>
</organism>
<dbReference type="PANTHER" id="PTHR43477">
    <property type="entry name" value="DIHYDROANTICAPSIN 7-DEHYDROGENASE"/>
    <property type="match status" value="1"/>
</dbReference>
<name>A0A271K8L1_9HYPH</name>
<evidence type="ECO:0008006" key="6">
    <source>
        <dbReference type="Google" id="ProtNLM"/>
    </source>
</evidence>
<evidence type="ECO:0000256" key="1">
    <source>
        <dbReference type="ARBA" id="ARBA00006484"/>
    </source>
</evidence>
<sequence length="258" mass="27264">MQEAAEVIVTQTGQAFSLKGQRVLVTGAAGGICAAVARACFDLGAEVLLTDIRSCEELSFALSRNGRPAPRLEVDIARVEAPEELARWAGEIDALVLGAGVYRPIDWDHDSFEEELALALDTNLKAPMRMARAFADRMATSGRGRIVLIGSVAALTGGTFPGVGPHYAVSKGGLHTLVRYLAARYTSASVLVNGVAPGTIDTPMLKDLDLRPALAKQPLKRAARPEEVAWPIAFLCSPAASFIAGAILDVNGGNYVRP</sequence>
<keyword evidence="3" id="KW-0472">Membrane</keyword>
<dbReference type="SUPFAM" id="SSF51735">
    <property type="entry name" value="NAD(P)-binding Rossmann-fold domains"/>
    <property type="match status" value="1"/>
</dbReference>
<dbReference type="InterPro" id="IPR051122">
    <property type="entry name" value="SDR_DHRS6-like"/>
</dbReference>